<name>A0A318A1I6_9MICO</name>
<evidence type="ECO:0000256" key="1">
    <source>
        <dbReference type="ARBA" id="ARBA00022723"/>
    </source>
</evidence>
<dbReference type="GO" id="GO:0046872">
    <property type="term" value="F:metal ion binding"/>
    <property type="evidence" value="ECO:0007669"/>
    <property type="project" value="UniProtKB-KW"/>
</dbReference>
<dbReference type="InterPro" id="IPR011650">
    <property type="entry name" value="Peptidase_M20_dimer"/>
</dbReference>
<keyword evidence="1" id="KW-0479">Metal-binding</keyword>
<reference evidence="4 5" key="1">
    <citation type="submission" date="2018-05" db="EMBL/GenBank/DDBJ databases">
        <title>Genetic diversity of glacier-inhabiting Cryobacterium bacteria in China and description of Cryobacterium mengkeensis sp. nov. and Arthrobacter glacialis sp. nov.</title>
        <authorList>
            <person name="Liu Q."/>
            <person name="Xin Y.-H."/>
        </authorList>
    </citation>
    <scope>NUCLEOTIDE SEQUENCE [LARGE SCALE GENOMIC DNA]</scope>
    <source>
        <strain evidence="4 5">SK-1</strain>
    </source>
</reference>
<dbReference type="EMBL" id="QHLY01000005">
    <property type="protein sequence ID" value="PXA72146.1"/>
    <property type="molecule type" value="Genomic_DNA"/>
</dbReference>
<dbReference type="Pfam" id="PF01546">
    <property type="entry name" value="Peptidase_M20"/>
    <property type="match status" value="1"/>
</dbReference>
<dbReference type="SUPFAM" id="SSF55031">
    <property type="entry name" value="Bacterial exopeptidase dimerisation domain"/>
    <property type="match status" value="1"/>
</dbReference>
<evidence type="ECO:0000259" key="3">
    <source>
        <dbReference type="Pfam" id="PF07687"/>
    </source>
</evidence>
<dbReference type="GO" id="GO:0016787">
    <property type="term" value="F:hydrolase activity"/>
    <property type="evidence" value="ECO:0007669"/>
    <property type="project" value="UniProtKB-KW"/>
</dbReference>
<dbReference type="PANTHER" id="PTHR43808:SF32">
    <property type="entry name" value="ARGE_DAPE-RELATED DEACYLASE"/>
    <property type="match status" value="1"/>
</dbReference>
<sequence>MTVTTPLDWERLVLDEIDARSDELLELAGDLIRIPSENPSGDCTAVAAYVDTWLTSHSLPSTVLDAGEGRINVLSRHDGRADAARHLVLTGHYDVVPVGDVSRWSFPPFAGDVVDGFLRGRGASDMKAGLAGALLVHEILTKLAVPLAGPVTFLGVADEEMGGPRGADWVLDEGHLDGVTAGIIAEPAERSHPTIGQKGSNWFRLTIDGKPGHGSLQPLHGVNANLLAARAIVALQKLWDMVPDAPADVRELIQLSKDYAEEREGYGPGIGEVFEHVTINIGTIAGGTSSNVVADRAVVEIDTRVPIGLSRDQVNTRVREILAEEGIEATIEPMGFCSEPNWTHPDEPIVTDLVGAIRSLSDPEAKGVLQWASSDARTFRSHGIPVLQYGPAVLATIHGFDEKAPAADVILAAKVYAITALRYLGLTDSPS</sequence>
<dbReference type="OrthoDB" id="7055905at2"/>
<accession>A0A318A1I6</accession>
<proteinExistence type="predicted"/>
<dbReference type="InterPro" id="IPR002933">
    <property type="entry name" value="Peptidase_M20"/>
</dbReference>
<feature type="domain" description="Peptidase M20 dimerisation" evidence="3">
    <location>
        <begin position="195"/>
        <end position="328"/>
    </location>
</feature>
<dbReference type="SUPFAM" id="SSF53187">
    <property type="entry name" value="Zn-dependent exopeptidases"/>
    <property type="match status" value="1"/>
</dbReference>
<evidence type="ECO:0000313" key="4">
    <source>
        <dbReference type="EMBL" id="PXA72146.1"/>
    </source>
</evidence>
<dbReference type="Gene3D" id="3.40.630.10">
    <property type="entry name" value="Zn peptidases"/>
    <property type="match status" value="1"/>
</dbReference>
<dbReference type="Gene3D" id="3.30.70.360">
    <property type="match status" value="1"/>
</dbReference>
<comment type="caution">
    <text evidence="4">The sequence shown here is derived from an EMBL/GenBank/DDBJ whole genome shotgun (WGS) entry which is preliminary data.</text>
</comment>
<dbReference type="PANTHER" id="PTHR43808">
    <property type="entry name" value="ACETYLORNITHINE DEACETYLASE"/>
    <property type="match status" value="1"/>
</dbReference>
<dbReference type="Pfam" id="PF07687">
    <property type="entry name" value="M20_dimer"/>
    <property type="match status" value="1"/>
</dbReference>
<protein>
    <submittedName>
        <fullName evidence="4">Succinyl-diaminopimelate desuccinylase</fullName>
    </submittedName>
</protein>
<keyword evidence="5" id="KW-1185">Reference proteome</keyword>
<dbReference type="AlphaFoldDB" id="A0A318A1I6"/>
<evidence type="ECO:0000256" key="2">
    <source>
        <dbReference type="ARBA" id="ARBA00022801"/>
    </source>
</evidence>
<dbReference type="InterPro" id="IPR050072">
    <property type="entry name" value="Peptidase_M20A"/>
</dbReference>
<dbReference type="InterPro" id="IPR036264">
    <property type="entry name" value="Bact_exopeptidase_dim_dom"/>
</dbReference>
<keyword evidence="2" id="KW-0378">Hydrolase</keyword>
<dbReference type="Proteomes" id="UP000246722">
    <property type="component" value="Unassembled WGS sequence"/>
</dbReference>
<organism evidence="4 5">
    <name type="scientific">Cryobacterium arcticum</name>
    <dbReference type="NCBI Taxonomy" id="670052"/>
    <lineage>
        <taxon>Bacteria</taxon>
        <taxon>Bacillati</taxon>
        <taxon>Actinomycetota</taxon>
        <taxon>Actinomycetes</taxon>
        <taxon>Micrococcales</taxon>
        <taxon>Microbacteriaceae</taxon>
        <taxon>Cryobacterium</taxon>
    </lineage>
</organism>
<gene>
    <name evidence="4" type="ORF">CTB96_04415</name>
</gene>
<evidence type="ECO:0000313" key="5">
    <source>
        <dbReference type="Proteomes" id="UP000246722"/>
    </source>
</evidence>
<dbReference type="RefSeq" id="WP_110125673.1">
    <property type="nucleotide sequence ID" value="NZ_QHLY01000005.1"/>
</dbReference>